<protein>
    <submittedName>
        <fullName evidence="2">Uncharacterized protein</fullName>
    </submittedName>
</protein>
<proteinExistence type="predicted"/>
<evidence type="ECO:0000313" key="2">
    <source>
        <dbReference type="EMBL" id="QHU09225.1"/>
    </source>
</evidence>
<keyword evidence="1" id="KW-0472">Membrane</keyword>
<sequence>MDSRIQYAGLIVIAYLFIRFIIKMFSYQTRVIETMTASTMDNPSIATSVSANTDKLNDTLLISKYRTNYEDTIIQLEKAISIAVLSEVVNNAVTISSDPISSDSLKAIANINQLKNFRESLNQSMIILDKN</sequence>
<evidence type="ECO:0000256" key="1">
    <source>
        <dbReference type="SAM" id="Phobius"/>
    </source>
</evidence>
<dbReference type="AlphaFoldDB" id="A0A6C0JTZ2"/>
<keyword evidence="1" id="KW-0812">Transmembrane</keyword>
<accession>A0A6C0JTZ2</accession>
<feature type="transmembrane region" description="Helical" evidence="1">
    <location>
        <begin position="6"/>
        <end position="22"/>
    </location>
</feature>
<keyword evidence="1" id="KW-1133">Transmembrane helix</keyword>
<dbReference type="EMBL" id="MN740706">
    <property type="protein sequence ID" value="QHU09225.1"/>
    <property type="molecule type" value="Genomic_DNA"/>
</dbReference>
<organism evidence="2">
    <name type="scientific">viral metagenome</name>
    <dbReference type="NCBI Taxonomy" id="1070528"/>
    <lineage>
        <taxon>unclassified sequences</taxon>
        <taxon>metagenomes</taxon>
        <taxon>organismal metagenomes</taxon>
    </lineage>
</organism>
<reference evidence="2" key="1">
    <citation type="journal article" date="2020" name="Nature">
        <title>Giant virus diversity and host interactions through global metagenomics.</title>
        <authorList>
            <person name="Schulz F."/>
            <person name="Roux S."/>
            <person name="Paez-Espino D."/>
            <person name="Jungbluth S."/>
            <person name="Walsh D.A."/>
            <person name="Denef V.J."/>
            <person name="McMahon K.D."/>
            <person name="Konstantinidis K.T."/>
            <person name="Eloe-Fadrosh E.A."/>
            <person name="Kyrpides N.C."/>
            <person name="Woyke T."/>
        </authorList>
    </citation>
    <scope>NUCLEOTIDE SEQUENCE</scope>
    <source>
        <strain evidence="2">GVMAG-S-1074260-58</strain>
    </source>
</reference>
<name>A0A6C0JTZ2_9ZZZZ</name>